<organism evidence="2 3">
    <name type="scientific">Chromobacterium alticapitis</name>
    <dbReference type="NCBI Taxonomy" id="2073169"/>
    <lineage>
        <taxon>Bacteria</taxon>
        <taxon>Pseudomonadati</taxon>
        <taxon>Pseudomonadota</taxon>
        <taxon>Betaproteobacteria</taxon>
        <taxon>Neisseriales</taxon>
        <taxon>Chromobacteriaceae</taxon>
        <taxon>Chromobacterium</taxon>
    </lineage>
</organism>
<proteinExistence type="predicted"/>
<sequence length="89" mass="9385">MSKRLVFVLSASGVMLGAAAASQAEPMFLATEPTLASQGSAVLSQDKRSGLSEERRLAQLRAWVHGGSIHCSDPNCPLCHPQRLPAATL</sequence>
<name>A0A2S5DGI3_9NEIS</name>
<accession>A0A2S5DGI3</accession>
<evidence type="ECO:0000256" key="1">
    <source>
        <dbReference type="SAM" id="SignalP"/>
    </source>
</evidence>
<comment type="caution">
    <text evidence="2">The sequence shown here is derived from an EMBL/GenBank/DDBJ whole genome shotgun (WGS) entry which is preliminary data.</text>
</comment>
<dbReference type="AlphaFoldDB" id="A0A2S5DGI3"/>
<reference evidence="3" key="1">
    <citation type="submission" date="2018-02" db="EMBL/GenBank/DDBJ databases">
        <authorList>
            <person name="O'Hara-Hanley K."/>
            <person name="Soby S."/>
        </authorList>
    </citation>
    <scope>NUCLEOTIDE SEQUENCE [LARGE SCALE GENOMIC DNA]</scope>
    <source>
        <strain evidence="3">MWU14-2602</strain>
    </source>
</reference>
<keyword evidence="3" id="KW-1185">Reference proteome</keyword>
<feature type="signal peptide" evidence="1">
    <location>
        <begin position="1"/>
        <end position="20"/>
    </location>
</feature>
<dbReference type="OrthoDB" id="8596258at2"/>
<protein>
    <submittedName>
        <fullName evidence="2">Uncharacterized protein</fullName>
    </submittedName>
</protein>
<evidence type="ECO:0000313" key="2">
    <source>
        <dbReference type="EMBL" id="POZ62127.1"/>
    </source>
</evidence>
<gene>
    <name evidence="2" type="ORF">C2I19_09905</name>
</gene>
<keyword evidence="1" id="KW-0732">Signal</keyword>
<dbReference type="RefSeq" id="WP_103902533.1">
    <property type="nucleotide sequence ID" value="NZ_PQWB01000036.1"/>
</dbReference>
<dbReference type="Proteomes" id="UP000237082">
    <property type="component" value="Unassembled WGS sequence"/>
</dbReference>
<evidence type="ECO:0000313" key="3">
    <source>
        <dbReference type="Proteomes" id="UP000237082"/>
    </source>
</evidence>
<dbReference type="EMBL" id="PQWB01000036">
    <property type="protein sequence ID" value="POZ62127.1"/>
    <property type="molecule type" value="Genomic_DNA"/>
</dbReference>
<feature type="chain" id="PRO_5015540472" evidence="1">
    <location>
        <begin position="21"/>
        <end position="89"/>
    </location>
</feature>